<dbReference type="Gene3D" id="3.30.1600.10">
    <property type="entry name" value="SIR2/SIRT2 'Small Domain"/>
    <property type="match status" value="1"/>
</dbReference>
<feature type="active site" description="Proton acceptor" evidence="4">
    <location>
        <position position="143"/>
    </location>
</feature>
<dbReference type="RefSeq" id="XP_033522221.1">
    <property type="nucleotide sequence ID" value="XM_033668500.1"/>
</dbReference>
<feature type="domain" description="Deacetylase sirtuin-type" evidence="5">
    <location>
        <begin position="20"/>
        <end position="298"/>
    </location>
</feature>
<dbReference type="PANTHER" id="PTHR11085">
    <property type="entry name" value="NAD-DEPENDENT PROTEIN DEACYLASE SIRTUIN-5, MITOCHONDRIAL-RELATED"/>
    <property type="match status" value="1"/>
</dbReference>
<evidence type="ECO:0000256" key="1">
    <source>
        <dbReference type="ARBA" id="ARBA00006924"/>
    </source>
</evidence>
<feature type="binding site" evidence="4">
    <location>
        <position position="187"/>
    </location>
    <ligand>
        <name>Zn(2+)</name>
        <dbReference type="ChEBI" id="CHEBI:29105"/>
    </ligand>
</feature>
<keyword evidence="4" id="KW-0862">Zinc</keyword>
<feature type="binding site" evidence="4">
    <location>
        <position position="151"/>
    </location>
    <ligand>
        <name>Zn(2+)</name>
        <dbReference type="ChEBI" id="CHEBI:29105"/>
    </ligand>
</feature>
<dbReference type="GeneID" id="54408932"/>
<evidence type="ECO:0000313" key="6">
    <source>
        <dbReference type="EMBL" id="KAF2127832.1"/>
    </source>
</evidence>
<protein>
    <submittedName>
        <fullName evidence="6">DHS-like NAD/FAD-binding domain-containing protein</fullName>
    </submittedName>
</protein>
<feature type="binding site" evidence="4">
    <location>
        <position position="154"/>
    </location>
    <ligand>
        <name>Zn(2+)</name>
        <dbReference type="ChEBI" id="CHEBI:29105"/>
    </ligand>
</feature>
<accession>A0A6A6A740</accession>
<dbReference type="InterPro" id="IPR026590">
    <property type="entry name" value="Ssirtuin_cat_dom"/>
</dbReference>
<dbReference type="PANTHER" id="PTHR11085:SF10">
    <property type="entry name" value="NAD-DEPENDENT PROTEIN DEACYLASE SIRTUIN-5, MITOCHONDRIAL-RELATED"/>
    <property type="match status" value="1"/>
</dbReference>
<dbReference type="GO" id="GO:0017136">
    <property type="term" value="F:histone deacetylase activity, NAD-dependent"/>
    <property type="evidence" value="ECO:0007669"/>
    <property type="project" value="TreeGrafter"/>
</dbReference>
<dbReference type="InterPro" id="IPR050134">
    <property type="entry name" value="NAD-dep_sirtuin_deacylases"/>
</dbReference>
<evidence type="ECO:0000256" key="2">
    <source>
        <dbReference type="ARBA" id="ARBA00022679"/>
    </source>
</evidence>
<evidence type="ECO:0000313" key="7">
    <source>
        <dbReference type="Proteomes" id="UP000799771"/>
    </source>
</evidence>
<dbReference type="InterPro" id="IPR003000">
    <property type="entry name" value="Sirtuin"/>
</dbReference>
<dbReference type="Gene3D" id="3.40.50.1220">
    <property type="entry name" value="TPP-binding domain"/>
    <property type="match status" value="1"/>
</dbReference>
<evidence type="ECO:0000259" key="5">
    <source>
        <dbReference type="PROSITE" id="PS50305"/>
    </source>
</evidence>
<dbReference type="PROSITE" id="PS50305">
    <property type="entry name" value="SIRTUIN"/>
    <property type="match status" value="1"/>
</dbReference>
<evidence type="ECO:0000256" key="3">
    <source>
        <dbReference type="ARBA" id="ARBA00023027"/>
    </source>
</evidence>
<feature type="binding site" evidence="4">
    <location>
        <position position="192"/>
    </location>
    <ligand>
        <name>Zn(2+)</name>
        <dbReference type="ChEBI" id="CHEBI:29105"/>
    </ligand>
</feature>
<keyword evidence="4" id="KW-0479">Metal-binding</keyword>
<evidence type="ECO:0000256" key="4">
    <source>
        <dbReference type="PROSITE-ProRule" id="PRU00236"/>
    </source>
</evidence>
<dbReference type="Proteomes" id="UP000799771">
    <property type="component" value="Unassembled WGS sequence"/>
</dbReference>
<dbReference type="Pfam" id="PF02146">
    <property type="entry name" value="SIR2"/>
    <property type="match status" value="1"/>
</dbReference>
<dbReference type="SUPFAM" id="SSF52467">
    <property type="entry name" value="DHS-like NAD/FAD-binding domain"/>
    <property type="match status" value="1"/>
</dbReference>
<dbReference type="GO" id="GO:0005634">
    <property type="term" value="C:nucleus"/>
    <property type="evidence" value="ECO:0007669"/>
    <property type="project" value="TreeGrafter"/>
</dbReference>
<reference evidence="6" key="1">
    <citation type="journal article" date="2020" name="Stud. Mycol.">
        <title>101 Dothideomycetes genomes: a test case for predicting lifestyles and emergence of pathogens.</title>
        <authorList>
            <person name="Haridas S."/>
            <person name="Albert R."/>
            <person name="Binder M."/>
            <person name="Bloem J."/>
            <person name="Labutti K."/>
            <person name="Salamov A."/>
            <person name="Andreopoulos B."/>
            <person name="Baker S."/>
            <person name="Barry K."/>
            <person name="Bills G."/>
            <person name="Bluhm B."/>
            <person name="Cannon C."/>
            <person name="Castanera R."/>
            <person name="Culley D."/>
            <person name="Daum C."/>
            <person name="Ezra D."/>
            <person name="Gonzalez J."/>
            <person name="Henrissat B."/>
            <person name="Kuo A."/>
            <person name="Liang C."/>
            <person name="Lipzen A."/>
            <person name="Lutzoni F."/>
            <person name="Magnuson J."/>
            <person name="Mondo S."/>
            <person name="Nolan M."/>
            <person name="Ohm R."/>
            <person name="Pangilinan J."/>
            <person name="Park H.-J."/>
            <person name="Ramirez L."/>
            <person name="Alfaro M."/>
            <person name="Sun H."/>
            <person name="Tritt A."/>
            <person name="Yoshinaga Y."/>
            <person name="Zwiers L.-H."/>
            <person name="Turgeon B."/>
            <person name="Goodwin S."/>
            <person name="Spatafora J."/>
            <person name="Crous P."/>
            <person name="Grigoriev I."/>
        </authorList>
    </citation>
    <scope>NUCLEOTIDE SEQUENCE</scope>
    <source>
        <strain evidence="6">CBS 119687</strain>
    </source>
</reference>
<keyword evidence="3" id="KW-0520">NAD</keyword>
<keyword evidence="2" id="KW-0808">Transferase</keyword>
<dbReference type="AlphaFoldDB" id="A0A6A6A740"/>
<dbReference type="InterPro" id="IPR029035">
    <property type="entry name" value="DHS-like_NAD/FAD-binding_dom"/>
</dbReference>
<dbReference type="EMBL" id="ML977510">
    <property type="protein sequence ID" value="KAF2127832.1"/>
    <property type="molecule type" value="Genomic_DNA"/>
</dbReference>
<organism evidence="6 7">
    <name type="scientific">Dothidotthia symphoricarpi CBS 119687</name>
    <dbReference type="NCBI Taxonomy" id="1392245"/>
    <lineage>
        <taxon>Eukaryota</taxon>
        <taxon>Fungi</taxon>
        <taxon>Dikarya</taxon>
        <taxon>Ascomycota</taxon>
        <taxon>Pezizomycotina</taxon>
        <taxon>Dothideomycetes</taxon>
        <taxon>Pleosporomycetidae</taxon>
        <taxon>Pleosporales</taxon>
        <taxon>Dothidotthiaceae</taxon>
        <taxon>Dothidotthia</taxon>
    </lineage>
</organism>
<sequence>MSSDSTPDYSAVVSATGFLRPRASRSLEIFRDHLVTSHRVLALLGAGLSAPSGIPTYRGPGGIWCTHDVRQICTPGGFEENPALVWAFELERRQLITDARPNAAHYALAEFAKRTNGFQAITMNIDDLSEKAGHPEDRLHHLHGSVFDLKCTECTLAISGVDAEQAIWSLLQHDFSIPLTRNAIPRCLNLGCDGLLRPGIVWFTESISRPLLAFLSAWIDDPCDHPKTIDTMLVIGTSALVYPATAYVEAARRKGARVAVVDIEKEDPSLLGLEEQDWYFQGDAATLVPEMLKSGFGV</sequence>
<dbReference type="InterPro" id="IPR026591">
    <property type="entry name" value="Sirtuin_cat_small_dom_sf"/>
</dbReference>
<name>A0A6A6A740_9PLEO</name>
<gene>
    <name evidence="6" type="ORF">P153DRAFT_368379</name>
</gene>
<proteinExistence type="inferred from homology"/>
<dbReference type="GO" id="GO:0070403">
    <property type="term" value="F:NAD+ binding"/>
    <property type="evidence" value="ECO:0007669"/>
    <property type="project" value="InterPro"/>
</dbReference>
<comment type="similarity">
    <text evidence="1">Belongs to the sirtuin family. Class I subfamily.</text>
</comment>
<keyword evidence="7" id="KW-1185">Reference proteome</keyword>
<dbReference type="GO" id="GO:0046872">
    <property type="term" value="F:metal ion binding"/>
    <property type="evidence" value="ECO:0007669"/>
    <property type="project" value="UniProtKB-KW"/>
</dbReference>
<dbReference type="OrthoDB" id="424302at2759"/>